<dbReference type="InterPro" id="IPR033379">
    <property type="entry name" value="Acid_Pase_AS"/>
</dbReference>
<feature type="transmembrane region" description="Helical" evidence="7">
    <location>
        <begin position="12"/>
        <end position="30"/>
    </location>
</feature>
<keyword evidence="7" id="KW-0812">Transmembrane</keyword>
<evidence type="ECO:0000256" key="3">
    <source>
        <dbReference type="ARBA" id="ARBA00022801"/>
    </source>
</evidence>
<evidence type="ECO:0000256" key="5">
    <source>
        <dbReference type="ARBA" id="ARBA00040357"/>
    </source>
</evidence>
<evidence type="ECO:0000256" key="2">
    <source>
        <dbReference type="ARBA" id="ARBA00005375"/>
    </source>
</evidence>
<comment type="catalytic activity">
    <reaction evidence="4">
        <text>3-O-[beta-D-GlcA-(1-&gt;3)-beta-D-Gal-(1-&gt;3)-beta-D-Gal-(1-&gt;4)-beta-D-2-O-P-Xyl]-L-seryl-[protein] + H2O = 3-O-(beta-D-GlcA-(1-&gt;3)-beta-D-Gal-(1-&gt;3)-beta-D-Gal-(1-&gt;4)-beta-D-Xyl)-L-seryl-[protein] + phosphate</text>
        <dbReference type="Rhea" id="RHEA:56512"/>
        <dbReference type="Rhea" id="RHEA-COMP:12573"/>
        <dbReference type="Rhea" id="RHEA-COMP:14559"/>
        <dbReference type="ChEBI" id="CHEBI:15377"/>
        <dbReference type="ChEBI" id="CHEBI:43474"/>
        <dbReference type="ChEBI" id="CHEBI:132093"/>
        <dbReference type="ChEBI" id="CHEBI:140495"/>
    </reaction>
</comment>
<comment type="caution">
    <text evidence="8">The sequence shown here is derived from an EMBL/GenBank/DDBJ whole genome shotgun (WGS) entry which is preliminary data.</text>
</comment>
<evidence type="ECO:0000256" key="6">
    <source>
        <dbReference type="ARBA" id="ARBA00041499"/>
    </source>
</evidence>
<dbReference type="SUPFAM" id="SSF53254">
    <property type="entry name" value="Phosphoglycerate mutase-like"/>
    <property type="match status" value="1"/>
</dbReference>
<dbReference type="AlphaFoldDB" id="A0A9D4P268"/>
<dbReference type="Proteomes" id="UP000828236">
    <property type="component" value="Unassembled WGS sequence"/>
</dbReference>
<evidence type="ECO:0000256" key="1">
    <source>
        <dbReference type="ARBA" id="ARBA00000032"/>
    </source>
</evidence>
<reference evidence="8" key="2">
    <citation type="journal article" date="2021" name="World Allergy Organ. J.">
        <title>Chromosome-level assembly of Dermatophagoides farinae genome and transcriptome reveals two novel allergens Der f 37 and Der f 39.</title>
        <authorList>
            <person name="Chen J."/>
            <person name="Cai Z."/>
            <person name="Fan D."/>
            <person name="Hu J."/>
            <person name="Hou Y."/>
            <person name="He Y."/>
            <person name="Zhang Z."/>
            <person name="Zhao Z."/>
            <person name="Gao P."/>
            <person name="Hu W."/>
            <person name="Sun J."/>
            <person name="Li J."/>
            <person name="Ji K."/>
        </authorList>
    </citation>
    <scope>NUCLEOTIDE SEQUENCE</scope>
    <source>
        <strain evidence="8">JKM2019</strain>
    </source>
</reference>
<protein>
    <recommendedName>
        <fullName evidence="5">2-phosphoxylose phosphatase 1</fullName>
    </recommendedName>
    <alternativeName>
        <fullName evidence="6">Acid phosphatase-like protein 2</fullName>
    </alternativeName>
</protein>
<dbReference type="PANTHER" id="PTHR11567">
    <property type="entry name" value="ACID PHOSPHATASE-RELATED"/>
    <property type="match status" value="1"/>
</dbReference>
<comment type="catalytic activity">
    <reaction evidence="1">
        <text>a phosphate monoester + H2O = an alcohol + phosphate</text>
        <dbReference type="Rhea" id="RHEA:15017"/>
        <dbReference type="ChEBI" id="CHEBI:15377"/>
        <dbReference type="ChEBI" id="CHEBI:30879"/>
        <dbReference type="ChEBI" id="CHEBI:43474"/>
        <dbReference type="ChEBI" id="CHEBI:67140"/>
        <dbReference type="EC" id="3.1.3.2"/>
    </reaction>
</comment>
<dbReference type="GO" id="GO:0006024">
    <property type="term" value="P:glycosaminoglycan biosynthetic process"/>
    <property type="evidence" value="ECO:0007669"/>
    <property type="project" value="TreeGrafter"/>
</dbReference>
<evidence type="ECO:0000256" key="7">
    <source>
        <dbReference type="SAM" id="Phobius"/>
    </source>
</evidence>
<proteinExistence type="inferred from homology"/>
<dbReference type="InterPro" id="IPR050645">
    <property type="entry name" value="Histidine_acid_phosphatase"/>
</dbReference>
<dbReference type="GO" id="GO:0003993">
    <property type="term" value="F:acid phosphatase activity"/>
    <property type="evidence" value="ECO:0007669"/>
    <property type="project" value="UniProtKB-EC"/>
</dbReference>
<keyword evidence="7" id="KW-0472">Membrane</keyword>
<name>A0A9D4P268_DERFA</name>
<dbReference type="PROSITE" id="PS00616">
    <property type="entry name" value="HIS_ACID_PHOSPHAT_1"/>
    <property type="match status" value="1"/>
</dbReference>
<keyword evidence="3" id="KW-0378">Hydrolase</keyword>
<dbReference type="PANTHER" id="PTHR11567:SF110">
    <property type="entry name" value="2-PHOSPHOXYLOSE PHOSPHATASE 1"/>
    <property type="match status" value="1"/>
</dbReference>
<dbReference type="EMBL" id="SDOV01000003">
    <property type="protein sequence ID" value="KAH7643034.1"/>
    <property type="molecule type" value="Genomic_DNA"/>
</dbReference>
<dbReference type="GO" id="GO:0050650">
    <property type="term" value="P:chondroitin sulfate proteoglycan biosynthetic process"/>
    <property type="evidence" value="ECO:0007669"/>
    <property type="project" value="TreeGrafter"/>
</dbReference>
<comment type="similarity">
    <text evidence="2">Belongs to the histidine acid phosphatase family.</text>
</comment>
<dbReference type="InterPro" id="IPR029033">
    <property type="entry name" value="His_PPase_superfam"/>
</dbReference>
<sequence>MLSLFNHGIDRINILLICLIPIMIIISIAFRTNVEQISENDLKSDYNLKSDPKLNGLRKYCNFLDDIQIGDENSFNYCGYDLELEKIILLIRHGDRGPLKDVRNLNNIPCNHTHLDEINRINDEQTMAISTLLSKFIAKSSVYDSKFLGSIPMSDGCMPGLLTKFGLSQHIKLGLLMNHVYRPKLNMNPDDSFIAKQIRINTTPYPRTVQSAMAFLHGFLSEKNDALNVFDLMSMNFHQFSNVYFCDYHDTQKYCFRNCTEMDELLKKIYKTFSYDHDKDFAQMIKQVEQIIVPTNVADPIGSYKRSIVSIFDTLNSFICHQQRLPCHQQNDDDDDDYNKCIAINDVELIFTFISGLGHKLMHSEDNHRVSWMQSYGLLLNIIDQIKSNEKLTIFSGHDLTIHSLATVIGFVEHNIPPYASRVIFEIYSRKSSSSTTTTTTINNEKLIRIVYNGNDVTETFPLCNSIYNDAASAAADAEHCIRFDDDDHTILIKLTSLENFIHTKFVEHYLFENC</sequence>
<dbReference type="OrthoDB" id="10262962at2759"/>
<dbReference type="GO" id="GO:0005794">
    <property type="term" value="C:Golgi apparatus"/>
    <property type="evidence" value="ECO:0007669"/>
    <property type="project" value="TreeGrafter"/>
</dbReference>
<dbReference type="Gene3D" id="3.40.50.1240">
    <property type="entry name" value="Phosphoglycerate mutase-like"/>
    <property type="match status" value="1"/>
</dbReference>
<evidence type="ECO:0000313" key="8">
    <source>
        <dbReference type="EMBL" id="KAH7643034.1"/>
    </source>
</evidence>
<reference evidence="8" key="1">
    <citation type="submission" date="2020-06" db="EMBL/GenBank/DDBJ databases">
        <authorList>
            <person name="Ji K."/>
            <person name="Li J."/>
        </authorList>
    </citation>
    <scope>NUCLEOTIDE SEQUENCE</scope>
    <source>
        <strain evidence="8">JKM2019</strain>
        <tissue evidence="8">Whole body</tissue>
    </source>
</reference>
<dbReference type="Pfam" id="PF00328">
    <property type="entry name" value="His_Phos_2"/>
    <property type="match status" value="2"/>
</dbReference>
<gene>
    <name evidence="8" type="ORF">HUG17_9725</name>
</gene>
<dbReference type="InterPro" id="IPR000560">
    <property type="entry name" value="His_Pase_clade-2"/>
</dbReference>
<evidence type="ECO:0000256" key="4">
    <source>
        <dbReference type="ARBA" id="ARBA00036311"/>
    </source>
</evidence>
<dbReference type="CDD" id="cd07061">
    <property type="entry name" value="HP_HAP_like"/>
    <property type="match status" value="1"/>
</dbReference>
<accession>A0A9D4P268</accession>
<organism evidence="8">
    <name type="scientific">Dermatophagoides farinae</name>
    <name type="common">American house dust mite</name>
    <dbReference type="NCBI Taxonomy" id="6954"/>
    <lineage>
        <taxon>Eukaryota</taxon>
        <taxon>Metazoa</taxon>
        <taxon>Ecdysozoa</taxon>
        <taxon>Arthropoda</taxon>
        <taxon>Chelicerata</taxon>
        <taxon>Arachnida</taxon>
        <taxon>Acari</taxon>
        <taxon>Acariformes</taxon>
        <taxon>Sarcoptiformes</taxon>
        <taxon>Astigmata</taxon>
        <taxon>Psoroptidia</taxon>
        <taxon>Analgoidea</taxon>
        <taxon>Pyroglyphidae</taxon>
        <taxon>Dermatophagoidinae</taxon>
        <taxon>Dermatophagoides</taxon>
    </lineage>
</organism>
<keyword evidence="7" id="KW-1133">Transmembrane helix</keyword>